<dbReference type="EMBL" id="DS017018">
    <property type="protein sequence ID" value="KMU90072.1"/>
    <property type="molecule type" value="Genomic_DNA"/>
</dbReference>
<evidence type="ECO:0000256" key="1">
    <source>
        <dbReference type="SAM" id="MobiDB-lite"/>
    </source>
</evidence>
<dbReference type="PANTHER" id="PTHR39153">
    <property type="entry name" value="AGR244WP"/>
    <property type="match status" value="1"/>
</dbReference>
<accession>A0A0J8RZ64</accession>
<gene>
    <name evidence="2" type="ORF">CIHG_07882</name>
</gene>
<evidence type="ECO:0000313" key="2">
    <source>
        <dbReference type="EMBL" id="KMU90072.1"/>
    </source>
</evidence>
<sequence length="243" mass="27495">MQVVSLSILLGVQLHRKLDSAPLFALSSKPPARERQPDQRISEYRRSNDDPVAGAKKGSKFAAQGQLTCTHHHNHPLSPRIPVPAFNETLQRHFLCRSQTPTADPTAWPRDPQKRTKIEREKRSDRFGSLSIIAHLILILPHPMHFADHTPAPPSPSSASSSPFRGRRPINLASVYRPLMSISESIAPISRVYRGLTPQFKVFLQISAMTFGGCIWAEKRVQEYLDVMRKVKRAKRRVETEDD</sequence>
<dbReference type="eggNOG" id="ENOG502SG61">
    <property type="taxonomic scope" value="Eukaryota"/>
</dbReference>
<reference evidence="3" key="1">
    <citation type="journal article" date="2010" name="Genome Res.">
        <title>Population genomic sequencing of Coccidioides fungi reveals recent hybridization and transposon control.</title>
        <authorList>
            <person name="Neafsey D.E."/>
            <person name="Barker B.M."/>
            <person name="Sharpton T.J."/>
            <person name="Stajich J.E."/>
            <person name="Park D.J."/>
            <person name="Whiston E."/>
            <person name="Hung C.-Y."/>
            <person name="McMahan C."/>
            <person name="White J."/>
            <person name="Sykes S."/>
            <person name="Heiman D."/>
            <person name="Young S."/>
            <person name="Zeng Q."/>
            <person name="Abouelleil A."/>
            <person name="Aftuck L."/>
            <person name="Bessette D."/>
            <person name="Brown A."/>
            <person name="FitzGerald M."/>
            <person name="Lui A."/>
            <person name="Macdonald J.P."/>
            <person name="Priest M."/>
            <person name="Orbach M.J."/>
            <person name="Galgiani J.N."/>
            <person name="Kirkland T.N."/>
            <person name="Cole G.T."/>
            <person name="Birren B.W."/>
            <person name="Henn M.R."/>
            <person name="Taylor J.W."/>
            <person name="Rounsley S.D."/>
        </authorList>
    </citation>
    <scope>NUCLEOTIDE SEQUENCE [LARGE SCALE GENOMIC DNA]</scope>
    <source>
        <strain evidence="3">H538.4</strain>
    </source>
</reference>
<dbReference type="Proteomes" id="UP000054563">
    <property type="component" value="Unassembled WGS sequence"/>
</dbReference>
<name>A0A0J8RZ64_COCIT</name>
<feature type="compositionally biased region" description="Basic and acidic residues" evidence="1">
    <location>
        <begin position="111"/>
        <end position="123"/>
    </location>
</feature>
<proteinExistence type="predicted"/>
<dbReference type="OrthoDB" id="3979469at2759"/>
<feature type="compositionally biased region" description="Basic and acidic residues" evidence="1">
    <location>
        <begin position="31"/>
        <end position="49"/>
    </location>
</feature>
<dbReference type="InterPro" id="IPR038882">
    <property type="entry name" value="Rcf3"/>
</dbReference>
<feature type="region of interest" description="Disordered" evidence="1">
    <location>
        <begin position="27"/>
        <end position="59"/>
    </location>
</feature>
<evidence type="ECO:0000313" key="3">
    <source>
        <dbReference type="Proteomes" id="UP000054563"/>
    </source>
</evidence>
<dbReference type="VEuPathDB" id="FungiDB:CIHG_07882"/>
<organism evidence="2 3">
    <name type="scientific">Coccidioides immitis H538.4</name>
    <dbReference type="NCBI Taxonomy" id="396776"/>
    <lineage>
        <taxon>Eukaryota</taxon>
        <taxon>Fungi</taxon>
        <taxon>Dikarya</taxon>
        <taxon>Ascomycota</taxon>
        <taxon>Pezizomycotina</taxon>
        <taxon>Eurotiomycetes</taxon>
        <taxon>Eurotiomycetidae</taxon>
        <taxon>Onygenales</taxon>
        <taxon>Onygenaceae</taxon>
        <taxon>Coccidioides</taxon>
    </lineage>
</organism>
<dbReference type="PANTHER" id="PTHR39153:SF1">
    <property type="entry name" value="AGR244WP"/>
    <property type="match status" value="1"/>
</dbReference>
<protein>
    <submittedName>
        <fullName evidence="2">Uncharacterized protein</fullName>
    </submittedName>
</protein>
<dbReference type="AlphaFoldDB" id="A0A0J8RZ64"/>
<feature type="region of interest" description="Disordered" evidence="1">
    <location>
        <begin position="99"/>
        <end position="123"/>
    </location>
</feature>